<evidence type="ECO:0000256" key="4">
    <source>
        <dbReference type="SAM" id="Phobius"/>
    </source>
</evidence>
<dbReference type="SUPFAM" id="SSF46785">
    <property type="entry name" value="Winged helix' DNA-binding domain"/>
    <property type="match status" value="1"/>
</dbReference>
<dbReference type="AlphaFoldDB" id="A0A2U3MVW6"/>
<dbReference type="EMBL" id="OOGT01000021">
    <property type="protein sequence ID" value="SPL69572.1"/>
    <property type="molecule type" value="Genomic_DNA"/>
</dbReference>
<organism evidence="6 7">
    <name type="scientific">Acinetobacter stercoris</name>
    <dbReference type="NCBI Taxonomy" id="2126983"/>
    <lineage>
        <taxon>Bacteria</taxon>
        <taxon>Pseudomonadati</taxon>
        <taxon>Pseudomonadota</taxon>
        <taxon>Gammaproteobacteria</taxon>
        <taxon>Moraxellales</taxon>
        <taxon>Moraxellaceae</taxon>
        <taxon>Acinetobacter</taxon>
    </lineage>
</organism>
<proteinExistence type="predicted"/>
<evidence type="ECO:0000313" key="7">
    <source>
        <dbReference type="Proteomes" id="UP000245974"/>
    </source>
</evidence>
<protein>
    <submittedName>
        <fullName evidence="6">Putative HTH-type transcriptional regulator YybR</fullName>
    </submittedName>
</protein>
<dbReference type="PROSITE" id="PS51118">
    <property type="entry name" value="HTH_HXLR"/>
    <property type="match status" value="1"/>
</dbReference>
<evidence type="ECO:0000313" key="6">
    <source>
        <dbReference type="EMBL" id="SPL69572.1"/>
    </source>
</evidence>
<evidence type="ECO:0000256" key="2">
    <source>
        <dbReference type="ARBA" id="ARBA00023125"/>
    </source>
</evidence>
<evidence type="ECO:0000256" key="3">
    <source>
        <dbReference type="ARBA" id="ARBA00023163"/>
    </source>
</evidence>
<feature type="domain" description="HTH hxlR-type" evidence="5">
    <location>
        <begin position="10"/>
        <end position="110"/>
    </location>
</feature>
<reference evidence="7" key="1">
    <citation type="submission" date="2018-03" db="EMBL/GenBank/DDBJ databases">
        <authorList>
            <person name="Blom J."/>
        </authorList>
    </citation>
    <scope>NUCLEOTIDE SEQUENCE [LARGE SCALE GENOMIC DNA]</scope>
    <source>
        <strain evidence="7">KPC-SM-21</strain>
    </source>
</reference>
<evidence type="ECO:0000259" key="5">
    <source>
        <dbReference type="PROSITE" id="PS51118"/>
    </source>
</evidence>
<keyword evidence="1" id="KW-0805">Transcription regulation</keyword>
<dbReference type="RefSeq" id="WP_121973096.1">
    <property type="nucleotide sequence ID" value="NZ_OOGT01000021.1"/>
</dbReference>
<keyword evidence="2" id="KW-0238">DNA-binding</keyword>
<dbReference type="InterPro" id="IPR036390">
    <property type="entry name" value="WH_DNA-bd_sf"/>
</dbReference>
<dbReference type="InterPro" id="IPR036388">
    <property type="entry name" value="WH-like_DNA-bd_sf"/>
</dbReference>
<dbReference type="OrthoDB" id="9807069at2"/>
<sequence>MNQTSYEQDCSIMRFVGIFSGKWILPIAFHLIEKQAPVRFGELQKALAPITQKELSKHLKILEKHQLITKKVYAEVPPKVEYQISDLGRTLKDPIYHLGAWMEIYEDKIRQID</sequence>
<evidence type="ECO:0000256" key="1">
    <source>
        <dbReference type="ARBA" id="ARBA00023015"/>
    </source>
</evidence>
<dbReference type="Proteomes" id="UP000245974">
    <property type="component" value="Unassembled WGS sequence"/>
</dbReference>
<dbReference type="PANTHER" id="PTHR33204:SF29">
    <property type="entry name" value="TRANSCRIPTIONAL REGULATOR"/>
    <property type="match status" value="1"/>
</dbReference>
<dbReference type="InterPro" id="IPR002577">
    <property type="entry name" value="HTH_HxlR"/>
</dbReference>
<dbReference type="Gene3D" id="1.10.10.10">
    <property type="entry name" value="Winged helix-like DNA-binding domain superfamily/Winged helix DNA-binding domain"/>
    <property type="match status" value="1"/>
</dbReference>
<feature type="transmembrane region" description="Helical" evidence="4">
    <location>
        <begin position="12"/>
        <end position="32"/>
    </location>
</feature>
<dbReference type="GO" id="GO:0003677">
    <property type="term" value="F:DNA binding"/>
    <property type="evidence" value="ECO:0007669"/>
    <property type="project" value="UniProtKB-KW"/>
</dbReference>
<keyword evidence="3" id="KW-0804">Transcription</keyword>
<accession>A0A2U3MVW6</accession>
<keyword evidence="4" id="KW-0472">Membrane</keyword>
<keyword evidence="7" id="KW-1185">Reference proteome</keyword>
<dbReference type="InParanoid" id="A0A2U3MVW6"/>
<keyword evidence="4" id="KW-1133">Transmembrane helix</keyword>
<gene>
    <name evidence="6" type="primary">yybR_3</name>
    <name evidence="6" type="ORF">KPC_0750</name>
</gene>
<dbReference type="Pfam" id="PF01638">
    <property type="entry name" value="HxlR"/>
    <property type="match status" value="1"/>
</dbReference>
<dbReference type="PANTHER" id="PTHR33204">
    <property type="entry name" value="TRANSCRIPTIONAL REGULATOR, MARR FAMILY"/>
    <property type="match status" value="1"/>
</dbReference>
<keyword evidence="4" id="KW-0812">Transmembrane</keyword>
<name>A0A2U3MVW6_9GAMM</name>